<accession>A0A7C5WZM3</accession>
<dbReference type="AlphaFoldDB" id="A0A7C5WZM3"/>
<dbReference type="InterPro" id="IPR009019">
    <property type="entry name" value="KH_sf_prok-type"/>
</dbReference>
<dbReference type="Gene3D" id="3.30.1370.10">
    <property type="entry name" value="K Homology domain, type 1"/>
    <property type="match status" value="1"/>
</dbReference>
<feature type="region of interest" description="Disordered" evidence="2">
    <location>
        <begin position="132"/>
        <end position="168"/>
    </location>
</feature>
<evidence type="ECO:0000256" key="2">
    <source>
        <dbReference type="SAM" id="MobiDB-lite"/>
    </source>
</evidence>
<evidence type="ECO:0000256" key="1">
    <source>
        <dbReference type="PROSITE-ProRule" id="PRU00117"/>
    </source>
</evidence>
<dbReference type="InterPro" id="IPR004088">
    <property type="entry name" value="KH_dom_type_1"/>
</dbReference>
<dbReference type="PROSITE" id="PS50084">
    <property type="entry name" value="KH_TYPE_1"/>
    <property type="match status" value="1"/>
</dbReference>
<dbReference type="EMBL" id="DSAC01000095">
    <property type="protein sequence ID" value="HHO74472.1"/>
    <property type="molecule type" value="Genomic_DNA"/>
</dbReference>
<feature type="domain" description="K Homology" evidence="3">
    <location>
        <begin position="204"/>
        <end position="242"/>
    </location>
</feature>
<keyword evidence="1" id="KW-0694">RNA-binding</keyword>
<dbReference type="Pfam" id="PF00013">
    <property type="entry name" value="KH_1"/>
    <property type="match status" value="1"/>
</dbReference>
<protein>
    <recommendedName>
        <fullName evidence="3">K Homology domain-containing protein</fullName>
    </recommendedName>
</protein>
<reference evidence="4" key="1">
    <citation type="journal article" date="2020" name="mSystems">
        <title>Genome- and Community-Level Interaction Insights into Carbon Utilization and Element Cycling Functions of Hydrothermarchaeota in Hydrothermal Sediment.</title>
        <authorList>
            <person name="Zhou Z."/>
            <person name="Liu Y."/>
            <person name="Xu W."/>
            <person name="Pan J."/>
            <person name="Luo Z.H."/>
            <person name="Li M."/>
        </authorList>
    </citation>
    <scope>NUCLEOTIDE SEQUENCE [LARGE SCALE GENOMIC DNA]</scope>
    <source>
        <strain evidence="4">SpSt-114</strain>
    </source>
</reference>
<comment type="caution">
    <text evidence="4">The sequence shown here is derived from an EMBL/GenBank/DDBJ whole genome shotgun (WGS) entry which is preliminary data.</text>
</comment>
<dbReference type="SUPFAM" id="SSF54814">
    <property type="entry name" value="Prokaryotic type KH domain (KH-domain type II)"/>
    <property type="match status" value="1"/>
</dbReference>
<dbReference type="GO" id="GO:0003723">
    <property type="term" value="F:RNA binding"/>
    <property type="evidence" value="ECO:0007669"/>
    <property type="project" value="UniProtKB-UniRule"/>
</dbReference>
<evidence type="ECO:0000259" key="3">
    <source>
        <dbReference type="Pfam" id="PF00013"/>
    </source>
</evidence>
<evidence type="ECO:0000313" key="4">
    <source>
        <dbReference type="EMBL" id="HHO74472.1"/>
    </source>
</evidence>
<sequence length="254" mass="30097">MRMSIYDYDKKTERIFFEAEVAELASPLRKRLAYTIGKLREAARNEQLKGSRGVHYFVSELLQCLWDIFQEVSQMEGKYRQAVLGEIANTLAYELNEPIGLLIKKEAYGYTGLLEVVKRLLEENWEAEQAFQKEREERKRKEEEERRRKEEEERKRREEEERKKKEEEEKRRAYVREALLKGEMPAIKNRMQSWYLREEGGILVLEVPKWLVPHAIGKGGQTVKALQSLVGRKIRVVGVDEPPPSKIDVEFPWR</sequence>
<name>A0A7C5WZM3_9AQUI</name>
<dbReference type="InterPro" id="IPR036612">
    <property type="entry name" value="KH_dom_type_1_sf"/>
</dbReference>
<organism evidence="4">
    <name type="scientific">Thermocrinis ruber</name>
    <dbReference type="NCBI Taxonomy" id="75906"/>
    <lineage>
        <taxon>Bacteria</taxon>
        <taxon>Pseudomonadati</taxon>
        <taxon>Aquificota</taxon>
        <taxon>Aquificia</taxon>
        <taxon>Aquificales</taxon>
        <taxon>Aquificaceae</taxon>
        <taxon>Thermocrinis</taxon>
    </lineage>
</organism>
<gene>
    <name evidence="4" type="ORF">ENN04_07580</name>
</gene>
<proteinExistence type="predicted"/>